<dbReference type="AlphaFoldDB" id="A0AA89C1K3"/>
<name>A0AA89C1K3_PINIB</name>
<sequence length="440" mass="51890">MSQSSNPLDIWYTRRKENGEIEKIFLNRYSILDCRHLHIFGYKTLKDWLEDEDNIYIGSGRIWDNPYPADEFGFFWSDSLYEEYIRFNPTKLENGKTLWENLDNLYAQRMACDCKYVSVGHCHGHILKKLLFQKTCIYGTRLNDTQWESLYELILAGYHHYEINDPVYNEYPKKEIFGKDTLTGCIVRESLKRRIIHIFEERYGLLGKFAQGERFQKEGYYPVSSVKWRFFETNLKLPRDYDVDWRSNSEIIVQNPMTTMIVDMHLCRDVYINVFINAHTIGFLQEGECPIVAQTRLMECRCEGWRRGLLKKGICCRIPKVPYCSFQVKEDGEYKIIPGTYRMYGPWGCWLIPKSMYEDPLIDEQLEVLLIKILKKGPGKWDGISRFYSSSNVKTTGPSLNGILNLLRYYYGVFTFPAFFKFITDWNRGGIDGVIALIIK</sequence>
<proteinExistence type="predicted"/>
<dbReference type="InterPro" id="IPR025475">
    <property type="entry name" value="DUF4326"/>
</dbReference>
<comment type="caution">
    <text evidence="2">The sequence shown here is derived from an EMBL/GenBank/DDBJ whole genome shotgun (WGS) entry which is preliminary data.</text>
</comment>
<dbReference type="Proteomes" id="UP001186944">
    <property type="component" value="Unassembled WGS sequence"/>
</dbReference>
<evidence type="ECO:0000259" key="1">
    <source>
        <dbReference type="Pfam" id="PF14216"/>
    </source>
</evidence>
<organism evidence="2 3">
    <name type="scientific">Pinctada imbricata</name>
    <name type="common">Atlantic pearl-oyster</name>
    <name type="synonym">Pinctada martensii</name>
    <dbReference type="NCBI Taxonomy" id="66713"/>
    <lineage>
        <taxon>Eukaryota</taxon>
        <taxon>Metazoa</taxon>
        <taxon>Spiralia</taxon>
        <taxon>Lophotrochozoa</taxon>
        <taxon>Mollusca</taxon>
        <taxon>Bivalvia</taxon>
        <taxon>Autobranchia</taxon>
        <taxon>Pteriomorphia</taxon>
        <taxon>Pterioida</taxon>
        <taxon>Pterioidea</taxon>
        <taxon>Pteriidae</taxon>
        <taxon>Pinctada</taxon>
    </lineage>
</organism>
<reference evidence="2" key="1">
    <citation type="submission" date="2019-08" db="EMBL/GenBank/DDBJ databases">
        <title>The improved chromosome-level genome for the pearl oyster Pinctada fucata martensii using PacBio sequencing and Hi-C.</title>
        <authorList>
            <person name="Zheng Z."/>
        </authorList>
    </citation>
    <scope>NUCLEOTIDE SEQUENCE</scope>
    <source>
        <strain evidence="2">ZZ-2019</strain>
        <tissue evidence="2">Adductor muscle</tissue>
    </source>
</reference>
<feature type="domain" description="DUF4326" evidence="1">
    <location>
        <begin position="45"/>
        <end position="128"/>
    </location>
</feature>
<dbReference type="Pfam" id="PF14216">
    <property type="entry name" value="DUF4326"/>
    <property type="match status" value="1"/>
</dbReference>
<dbReference type="EMBL" id="VSWD01000008">
    <property type="protein sequence ID" value="KAK3095583.1"/>
    <property type="molecule type" value="Genomic_DNA"/>
</dbReference>
<accession>A0AA89C1K3</accession>
<keyword evidence="3" id="KW-1185">Reference proteome</keyword>
<protein>
    <recommendedName>
        <fullName evidence="1">DUF4326 domain-containing protein</fullName>
    </recommendedName>
</protein>
<evidence type="ECO:0000313" key="3">
    <source>
        <dbReference type="Proteomes" id="UP001186944"/>
    </source>
</evidence>
<gene>
    <name evidence="2" type="ORF">FSP39_016326</name>
</gene>
<evidence type="ECO:0000313" key="2">
    <source>
        <dbReference type="EMBL" id="KAK3095583.1"/>
    </source>
</evidence>